<feature type="compositionally biased region" description="Basic and acidic residues" evidence="5">
    <location>
        <begin position="520"/>
        <end position="529"/>
    </location>
</feature>
<keyword evidence="3" id="KW-0677">Repeat</keyword>
<name>A0A3A2ZAA3_9EURO</name>
<evidence type="ECO:0000256" key="2">
    <source>
        <dbReference type="ARBA" id="ARBA00022574"/>
    </source>
</evidence>
<comment type="caution">
    <text evidence="6">The sequence shown here is derived from an EMBL/GenBank/DDBJ whole genome shotgun (WGS) entry which is preliminary data.</text>
</comment>
<accession>A0A3A2ZAA3</accession>
<dbReference type="GO" id="GO:0006357">
    <property type="term" value="P:regulation of transcription by RNA polymerase II"/>
    <property type="evidence" value="ECO:0007669"/>
    <property type="project" value="TreeGrafter"/>
</dbReference>
<feature type="region of interest" description="Disordered" evidence="5">
    <location>
        <begin position="96"/>
        <end position="179"/>
    </location>
</feature>
<evidence type="ECO:0000256" key="1">
    <source>
        <dbReference type="ARBA" id="ARBA00004123"/>
    </source>
</evidence>
<comment type="subcellular location">
    <subcellularLocation>
        <location evidence="1">Nucleus</location>
    </subcellularLocation>
</comment>
<dbReference type="PROSITE" id="PS50896">
    <property type="entry name" value="LISH"/>
    <property type="match status" value="1"/>
</dbReference>
<evidence type="ECO:0000313" key="7">
    <source>
        <dbReference type="Proteomes" id="UP000266188"/>
    </source>
</evidence>
<evidence type="ECO:0000256" key="5">
    <source>
        <dbReference type="SAM" id="MobiDB-lite"/>
    </source>
</evidence>
<keyword evidence="2" id="KW-0853">WD repeat</keyword>
<dbReference type="Pfam" id="PF08513">
    <property type="entry name" value="LisH"/>
    <property type="match status" value="1"/>
</dbReference>
<dbReference type="STRING" id="2070753.A0A3A2ZAA3"/>
<dbReference type="InterPro" id="IPR036322">
    <property type="entry name" value="WD40_repeat_dom_sf"/>
</dbReference>
<evidence type="ECO:0000313" key="6">
    <source>
        <dbReference type="EMBL" id="RJE18217.1"/>
    </source>
</evidence>
<dbReference type="Proteomes" id="UP000266188">
    <property type="component" value="Unassembled WGS sequence"/>
</dbReference>
<dbReference type="Gene3D" id="2.130.10.10">
    <property type="entry name" value="YVTN repeat-like/Quinoprotein amine dehydrogenase"/>
    <property type="match status" value="1"/>
</dbReference>
<evidence type="ECO:0000256" key="3">
    <source>
        <dbReference type="ARBA" id="ARBA00022737"/>
    </source>
</evidence>
<feature type="region of interest" description="Disordered" evidence="5">
    <location>
        <begin position="518"/>
        <end position="545"/>
    </location>
</feature>
<dbReference type="InterPro" id="IPR001680">
    <property type="entry name" value="WD40_rpt"/>
</dbReference>
<keyword evidence="4" id="KW-0539">Nucleus</keyword>
<evidence type="ECO:0000256" key="4">
    <source>
        <dbReference type="ARBA" id="ARBA00023242"/>
    </source>
</evidence>
<feature type="compositionally biased region" description="Acidic residues" evidence="5">
    <location>
        <begin position="153"/>
        <end position="162"/>
    </location>
</feature>
<dbReference type="AlphaFoldDB" id="A0A3A2ZAA3"/>
<reference evidence="7" key="1">
    <citation type="submission" date="2017-02" db="EMBL/GenBank/DDBJ databases">
        <authorList>
            <person name="Tafer H."/>
            <person name="Lopandic K."/>
        </authorList>
    </citation>
    <scope>NUCLEOTIDE SEQUENCE [LARGE SCALE GENOMIC DNA]</scope>
    <source>
        <strain evidence="7">CBS 366.77</strain>
    </source>
</reference>
<dbReference type="GO" id="GO:0034967">
    <property type="term" value="C:Set3 complex"/>
    <property type="evidence" value="ECO:0007669"/>
    <property type="project" value="TreeGrafter"/>
</dbReference>
<feature type="compositionally biased region" description="Low complexity" evidence="5">
    <location>
        <begin position="163"/>
        <end position="173"/>
    </location>
</feature>
<dbReference type="PANTHER" id="PTHR22846">
    <property type="entry name" value="WD40 REPEAT PROTEIN"/>
    <property type="match status" value="1"/>
</dbReference>
<dbReference type="InterPro" id="IPR015943">
    <property type="entry name" value="WD40/YVTN_repeat-like_dom_sf"/>
</dbReference>
<dbReference type="SMART" id="SM00320">
    <property type="entry name" value="WD40"/>
    <property type="match status" value="6"/>
</dbReference>
<sequence length="570" mass="61631">MALPDLTSHHVNYLIWRYLQESGLGEAAVMLQRAWNEDPQSLPFAPYIKAHALVSLVQKGLHYHELEHSIDKEGNAKAITSADYFFGPLEAQKTVGEKSTDQAVSPPATINGTELKSRGIIVPVRHETAKSPSPAEEVDGDGDVSMGIRADETQDQEPEAPEAPEATHPTPTTGPSVGVQISPAKAADLSPDTAILHVANDHVTRTLWRPWDPTVVVAAGDSFCSIWKLSSSSAPVEIKLVENEDDSLVSAVSWDPTGQKLAIATYNDLSGTVSIYNVDGYALDLLPEMPMILTGLHWTPSGSHLVIVASNSKTTELVLYDPYSEFVPPQAIDGLIYDLSWSGNNQAYVSGDGSVYQCDVDSGMIRVSREFQSDSPNTIWTYIRCANTGNSSVAVAASSETASLWIPTHDMRLDDTHHGDITAIDLYASPQSWSPLQKGQKIILTSFSTDSTVKIWNIDLDEKHFDCIHCLSLGSSIPALAGGLSPDGYALAASSKNKLFIWNTERGGNAMATWTMSGPEEVKTEEGPDRAVNGQNGSADLPDRSLSWDTDGKKLAIGFGQQMAIVNMQR</sequence>
<dbReference type="OrthoDB" id="1367865at2759"/>
<dbReference type="GO" id="GO:0003714">
    <property type="term" value="F:transcription corepressor activity"/>
    <property type="evidence" value="ECO:0007669"/>
    <property type="project" value="InterPro"/>
</dbReference>
<dbReference type="SUPFAM" id="SSF50978">
    <property type="entry name" value="WD40 repeat-like"/>
    <property type="match status" value="1"/>
</dbReference>
<keyword evidence="7" id="KW-1185">Reference proteome</keyword>
<dbReference type="InterPro" id="IPR006594">
    <property type="entry name" value="LisH"/>
</dbReference>
<dbReference type="PANTHER" id="PTHR22846:SF2">
    <property type="entry name" value="F-BOX-LIKE_WD REPEAT-CONTAINING PROTEIN EBI"/>
    <property type="match status" value="1"/>
</dbReference>
<gene>
    <name evidence="6" type="ORF">PHISCL_09445</name>
</gene>
<dbReference type="EMBL" id="MVGC01000598">
    <property type="protein sequence ID" value="RJE18217.1"/>
    <property type="molecule type" value="Genomic_DNA"/>
</dbReference>
<organism evidence="6 7">
    <name type="scientific">Aspergillus sclerotialis</name>
    <dbReference type="NCBI Taxonomy" id="2070753"/>
    <lineage>
        <taxon>Eukaryota</taxon>
        <taxon>Fungi</taxon>
        <taxon>Dikarya</taxon>
        <taxon>Ascomycota</taxon>
        <taxon>Pezizomycotina</taxon>
        <taxon>Eurotiomycetes</taxon>
        <taxon>Eurotiomycetidae</taxon>
        <taxon>Eurotiales</taxon>
        <taxon>Aspergillaceae</taxon>
        <taxon>Aspergillus</taxon>
        <taxon>Aspergillus subgen. Polypaecilum</taxon>
    </lineage>
</organism>
<dbReference type="InterPro" id="IPR045183">
    <property type="entry name" value="Ebi-like"/>
</dbReference>
<protein>
    <submittedName>
        <fullName evidence="6">WD repeat protein</fullName>
    </submittedName>
</protein>
<dbReference type="Gene3D" id="1.20.960.30">
    <property type="match status" value="1"/>
</dbReference>
<proteinExistence type="predicted"/>